<proteinExistence type="predicted"/>
<gene>
    <name evidence="2" type="ORF">LOD99_3320</name>
</gene>
<dbReference type="Proteomes" id="UP001165289">
    <property type="component" value="Unassembled WGS sequence"/>
</dbReference>
<feature type="coiled-coil region" evidence="1">
    <location>
        <begin position="178"/>
        <end position="233"/>
    </location>
</feature>
<evidence type="ECO:0000256" key="1">
    <source>
        <dbReference type="SAM" id="Coils"/>
    </source>
</evidence>
<keyword evidence="1" id="KW-0175">Coiled coil</keyword>
<evidence type="ECO:0000313" key="3">
    <source>
        <dbReference type="Proteomes" id="UP001165289"/>
    </source>
</evidence>
<organism evidence="2 3">
    <name type="scientific">Oopsacas minuta</name>
    <dbReference type="NCBI Taxonomy" id="111878"/>
    <lineage>
        <taxon>Eukaryota</taxon>
        <taxon>Metazoa</taxon>
        <taxon>Porifera</taxon>
        <taxon>Hexactinellida</taxon>
        <taxon>Hexasterophora</taxon>
        <taxon>Lyssacinosida</taxon>
        <taxon>Leucopsacidae</taxon>
        <taxon>Oopsacas</taxon>
    </lineage>
</organism>
<comment type="caution">
    <text evidence="2">The sequence shown here is derived from an EMBL/GenBank/DDBJ whole genome shotgun (WGS) entry which is preliminary data.</text>
</comment>
<name>A0AAV7JY63_9METZ</name>
<dbReference type="EMBL" id="JAKMXF010000255">
    <property type="protein sequence ID" value="KAI6653817.1"/>
    <property type="molecule type" value="Genomic_DNA"/>
</dbReference>
<dbReference type="InterPro" id="IPR038826">
    <property type="entry name" value="CCDC178"/>
</dbReference>
<dbReference type="Gene3D" id="1.20.5.1700">
    <property type="match status" value="1"/>
</dbReference>
<dbReference type="AlphaFoldDB" id="A0AAV7JY63"/>
<feature type="coiled-coil region" evidence="1">
    <location>
        <begin position="5"/>
        <end position="113"/>
    </location>
</feature>
<accession>A0AAV7JY63</accession>
<keyword evidence="3" id="KW-1185">Reference proteome</keyword>
<reference evidence="2 3" key="1">
    <citation type="journal article" date="2023" name="BMC Biol.">
        <title>The compact genome of the sponge Oopsacas minuta (Hexactinellida) is lacking key metazoan core genes.</title>
        <authorList>
            <person name="Santini S."/>
            <person name="Schenkelaars Q."/>
            <person name="Jourda C."/>
            <person name="Duchesne M."/>
            <person name="Belahbib H."/>
            <person name="Rocher C."/>
            <person name="Selva M."/>
            <person name="Riesgo A."/>
            <person name="Vervoort M."/>
            <person name="Leys S.P."/>
            <person name="Kodjabachian L."/>
            <person name="Le Bivic A."/>
            <person name="Borchiellini C."/>
            <person name="Claverie J.M."/>
            <person name="Renard E."/>
        </authorList>
    </citation>
    <scope>NUCLEOTIDE SEQUENCE [LARGE SCALE GENOMIC DNA]</scope>
    <source>
        <strain evidence="2">SPO-2</strain>
    </source>
</reference>
<dbReference type="PANTHER" id="PTHR35088">
    <property type="entry name" value="COILED-COIL DOMAIN-CONTAINING PROTEIN 178"/>
    <property type="match status" value="1"/>
</dbReference>
<protein>
    <submittedName>
        <fullName evidence="2">Coiled-coil domain-containing protein</fullName>
    </submittedName>
</protein>
<dbReference type="PANTHER" id="PTHR35088:SF1">
    <property type="entry name" value="COILED-COIL DOMAIN-CONTAINING PROTEIN 178"/>
    <property type="match status" value="1"/>
</dbReference>
<evidence type="ECO:0000313" key="2">
    <source>
        <dbReference type="EMBL" id="KAI6653817.1"/>
    </source>
</evidence>
<sequence>MEIHLKELKKQVNEFKQKSSDAENELEAELLAIVGEEKELKGEVRKCNSQLHQARDDHETLLQDIDTLRETRERLKKETKDNSNTIARTQKQMATLEQQVNVAEEEANSMRDIHQDISHKFKQLENSVYQEETENKKILSKLEKGLKEENHTLTVTQVKVQVEQKSLDKLIEQFHTKKETMTRVLSETESNRDEQKRQIEELQSRYDDLSNGISNTKNQLTELKVKRDNHIRDIANSKSSLIPENSSLATKLSDVKLAIQKCESDNKSSSKKLDDVTSSSKMMEIMVEQLAVDIVEIKSRQESTLKVLNVEREEKGALETEKEDLKLFTRNIKEKHAIFVEDKMDETSKTNDLLSEVIRNNAKLTGDYRREQSSHMSANTKLLQWTDEKLKLVSSLKDHKQLMGIQTRMHIAAQDYYKQRGTRSHQILASLVRDGEENKERSTGMKNLLDNVLSEIITFLESYSKMSAVRGIKKSKVTFSDILDFDTTNRSTLPPIHNNKNDQ</sequence>